<evidence type="ECO:0008006" key="4">
    <source>
        <dbReference type="Google" id="ProtNLM"/>
    </source>
</evidence>
<evidence type="ECO:0000256" key="1">
    <source>
        <dbReference type="SAM" id="MobiDB-lite"/>
    </source>
</evidence>
<feature type="region of interest" description="Disordered" evidence="1">
    <location>
        <begin position="17"/>
        <end position="101"/>
    </location>
</feature>
<dbReference type="EMBL" id="AOGK01000003">
    <property type="protein sequence ID" value="MDG5974674.1"/>
    <property type="molecule type" value="Genomic_DNA"/>
</dbReference>
<dbReference type="RefSeq" id="WP_068172538.1">
    <property type="nucleotide sequence ID" value="NZ_AOGK01000003.1"/>
</dbReference>
<accession>A0A9X4S948</accession>
<name>A0A9X4S948_9BURK</name>
<reference evidence="2" key="1">
    <citation type="submission" date="2013-01" db="EMBL/GenBank/DDBJ databases">
        <title>Genome draft of Hydrogenophaga taeniospiralis 2K1.</title>
        <authorList>
            <person name="Gomila M."/>
            <person name="Lalucat J."/>
        </authorList>
    </citation>
    <scope>NUCLEOTIDE SEQUENCE</scope>
    <source>
        <strain evidence="2">CCUG 15921</strain>
    </source>
</reference>
<proteinExistence type="predicted"/>
<protein>
    <recommendedName>
        <fullName evidence="4">Lipoprotein</fullName>
    </recommendedName>
</protein>
<evidence type="ECO:0000313" key="2">
    <source>
        <dbReference type="EMBL" id="MDG5974674.1"/>
    </source>
</evidence>
<evidence type="ECO:0000313" key="3">
    <source>
        <dbReference type="Proteomes" id="UP001152876"/>
    </source>
</evidence>
<sequence>MTLIALCAAALLLGACDKTPLSPPKPTLGSPVPAESGTTPAAPVADPSLPPAESVFPPGSDAKSDPALGETDGTRKPKEESEEKLLPGQNNDHSAPLSPPK</sequence>
<comment type="caution">
    <text evidence="2">The sequence shown here is derived from an EMBL/GenBank/DDBJ whole genome shotgun (WGS) entry which is preliminary data.</text>
</comment>
<organism evidence="2 3">
    <name type="scientific">Hydrogenophaga taeniospiralis CCUG 15921</name>
    <dbReference type="NCBI Taxonomy" id="1281780"/>
    <lineage>
        <taxon>Bacteria</taxon>
        <taxon>Pseudomonadati</taxon>
        <taxon>Pseudomonadota</taxon>
        <taxon>Betaproteobacteria</taxon>
        <taxon>Burkholderiales</taxon>
        <taxon>Comamonadaceae</taxon>
        <taxon>Hydrogenophaga</taxon>
    </lineage>
</organism>
<keyword evidence="3" id="KW-1185">Reference proteome</keyword>
<dbReference type="AlphaFoldDB" id="A0A9X4S948"/>
<dbReference type="Proteomes" id="UP001152876">
    <property type="component" value="Unassembled WGS sequence"/>
</dbReference>
<feature type="compositionally biased region" description="Basic and acidic residues" evidence="1">
    <location>
        <begin position="72"/>
        <end position="85"/>
    </location>
</feature>
<dbReference type="OrthoDB" id="9156248at2"/>
<gene>
    <name evidence="2" type="ORF">H010_05377</name>
</gene>